<dbReference type="RefSeq" id="WP_088250287.1">
    <property type="nucleotide sequence ID" value="NZ_NHMK01000035.1"/>
</dbReference>
<feature type="transmembrane region" description="Helical" evidence="6">
    <location>
        <begin position="161"/>
        <end position="179"/>
    </location>
</feature>
<evidence type="ECO:0000256" key="3">
    <source>
        <dbReference type="ARBA" id="ARBA00022692"/>
    </source>
</evidence>
<name>A0A246BDM5_9DEIO</name>
<dbReference type="AlphaFoldDB" id="A0A246BDM5"/>
<feature type="transmembrane region" description="Helical" evidence="6">
    <location>
        <begin position="74"/>
        <end position="92"/>
    </location>
</feature>
<dbReference type="EMBL" id="NHMK01000039">
    <property type="protein sequence ID" value="OWL93180.1"/>
    <property type="molecule type" value="Genomic_DNA"/>
</dbReference>
<keyword evidence="4 6" id="KW-1133">Transmembrane helix</keyword>
<feature type="transmembrane region" description="Helical" evidence="6">
    <location>
        <begin position="199"/>
        <end position="220"/>
    </location>
</feature>
<dbReference type="InterPro" id="IPR032694">
    <property type="entry name" value="CopC/D"/>
</dbReference>
<feature type="transmembrane region" description="Helical" evidence="6">
    <location>
        <begin position="38"/>
        <end position="62"/>
    </location>
</feature>
<keyword evidence="3 6" id="KW-0812">Transmembrane</keyword>
<feature type="domain" description="Copper resistance protein D" evidence="7">
    <location>
        <begin position="156"/>
        <end position="248"/>
    </location>
</feature>
<comment type="caution">
    <text evidence="8">The sequence shown here is derived from an EMBL/GenBank/DDBJ whole genome shotgun (WGS) entry which is preliminary data.</text>
</comment>
<evidence type="ECO:0000313" key="10">
    <source>
        <dbReference type="Proteomes" id="UP000197208"/>
    </source>
</evidence>
<feature type="transmembrane region" description="Helical" evidence="6">
    <location>
        <begin position="131"/>
        <end position="149"/>
    </location>
</feature>
<keyword evidence="2" id="KW-1003">Cell membrane</keyword>
<dbReference type="Pfam" id="PF05425">
    <property type="entry name" value="CopD"/>
    <property type="match status" value="1"/>
</dbReference>
<evidence type="ECO:0000256" key="6">
    <source>
        <dbReference type="SAM" id="Phobius"/>
    </source>
</evidence>
<protein>
    <recommendedName>
        <fullName evidence="7">Copper resistance protein D domain-containing protein</fullName>
    </recommendedName>
</protein>
<comment type="subcellular location">
    <subcellularLocation>
        <location evidence="1">Cell membrane</location>
        <topology evidence="1">Multi-pass membrane protein</topology>
    </subcellularLocation>
</comment>
<proteinExistence type="predicted"/>
<gene>
    <name evidence="9" type="ORF">CBQ26_19575</name>
    <name evidence="8" type="ORF">CBQ26_20825</name>
</gene>
<dbReference type="EMBL" id="NHMK01000035">
    <property type="protein sequence ID" value="OWL93433.1"/>
    <property type="molecule type" value="Genomic_DNA"/>
</dbReference>
<evidence type="ECO:0000256" key="5">
    <source>
        <dbReference type="ARBA" id="ARBA00023136"/>
    </source>
</evidence>
<dbReference type="PANTHER" id="PTHR34820:SF4">
    <property type="entry name" value="INNER MEMBRANE PROTEIN YEBZ"/>
    <property type="match status" value="1"/>
</dbReference>
<dbReference type="GO" id="GO:0006825">
    <property type="term" value="P:copper ion transport"/>
    <property type="evidence" value="ECO:0007669"/>
    <property type="project" value="InterPro"/>
</dbReference>
<reference evidence="8 10" key="1">
    <citation type="submission" date="2017-05" db="EMBL/GenBank/DDBJ databases">
        <title>De novo genome assembly of Deniococcus indicus strain DR1.</title>
        <authorList>
            <person name="Chauhan D."/>
            <person name="Yennamalli R.M."/>
            <person name="Priyadarshini R."/>
        </authorList>
    </citation>
    <scope>NUCLEOTIDE SEQUENCE [LARGE SCALE GENOMIC DNA]</scope>
    <source>
        <strain evidence="8 10">DR1</strain>
    </source>
</reference>
<dbReference type="PANTHER" id="PTHR34820">
    <property type="entry name" value="INNER MEMBRANE PROTEIN YEBZ"/>
    <property type="match status" value="1"/>
</dbReference>
<accession>A0A246BDM5</accession>
<evidence type="ECO:0000256" key="2">
    <source>
        <dbReference type="ARBA" id="ARBA00022475"/>
    </source>
</evidence>
<evidence type="ECO:0000313" key="8">
    <source>
        <dbReference type="EMBL" id="OWL93180.1"/>
    </source>
</evidence>
<evidence type="ECO:0000256" key="1">
    <source>
        <dbReference type="ARBA" id="ARBA00004651"/>
    </source>
</evidence>
<feature type="transmembrane region" description="Helical" evidence="6">
    <location>
        <begin position="232"/>
        <end position="251"/>
    </location>
</feature>
<dbReference type="GO" id="GO:0005886">
    <property type="term" value="C:plasma membrane"/>
    <property type="evidence" value="ECO:0007669"/>
    <property type="project" value="UniProtKB-SubCell"/>
</dbReference>
<dbReference type="OrthoDB" id="73723at2"/>
<keyword evidence="10" id="KW-1185">Reference proteome</keyword>
<evidence type="ECO:0000256" key="4">
    <source>
        <dbReference type="ARBA" id="ARBA00022989"/>
    </source>
</evidence>
<keyword evidence="5 6" id="KW-0472">Membrane</keyword>
<evidence type="ECO:0000313" key="9">
    <source>
        <dbReference type="EMBL" id="OWL93433.1"/>
    </source>
</evidence>
<dbReference type="InterPro" id="IPR008457">
    <property type="entry name" value="Cu-R_CopD_dom"/>
</dbReference>
<evidence type="ECO:0000259" key="7">
    <source>
        <dbReference type="Pfam" id="PF05425"/>
    </source>
</evidence>
<sequence length="270" mass="27078">MTAALAALGFAGVALLLGGALARRWLTPGHPPTRFLGAGLALLLLGWLGQAALTLGALGFTAPTDLLDYLSGTSTGRAMLGGLIGALLLLAAELGSRPRWPVLAAALLLAWGAAGTGHGAGHGPWVRGLHAAHLLAMSVWVGGVLAIVTTRPLTVALARRFTPAALGSVAVLAGTGLLMAGEHLRSPAQWTGTLYGQTLLVKVTLVALALGAAILVRRAFAARSPQARVALAREALLLVTVLGTTAVLSTLPPPAPAPSAGPARAAPPGR</sequence>
<organism evidence="8 10">
    <name type="scientific">Deinococcus indicus</name>
    <dbReference type="NCBI Taxonomy" id="223556"/>
    <lineage>
        <taxon>Bacteria</taxon>
        <taxon>Thermotogati</taxon>
        <taxon>Deinococcota</taxon>
        <taxon>Deinococci</taxon>
        <taxon>Deinococcales</taxon>
        <taxon>Deinococcaceae</taxon>
        <taxon>Deinococcus</taxon>
    </lineage>
</organism>
<dbReference type="Proteomes" id="UP000197208">
    <property type="component" value="Unassembled WGS sequence"/>
</dbReference>